<name>A0A922JND6_CARIL</name>
<proteinExistence type="predicted"/>
<dbReference type="EMBL" id="CM031829">
    <property type="protein sequence ID" value="KAG6714248.1"/>
    <property type="molecule type" value="Genomic_DNA"/>
</dbReference>
<accession>A0A922JND6</accession>
<keyword evidence="1" id="KW-1133">Transmembrane helix</keyword>
<comment type="caution">
    <text evidence="2">The sequence shown here is derived from an EMBL/GenBank/DDBJ whole genome shotgun (WGS) entry which is preliminary data.</text>
</comment>
<reference evidence="2" key="1">
    <citation type="submission" date="2021-01" db="EMBL/GenBank/DDBJ databases">
        <authorList>
            <person name="Lovell J.T."/>
            <person name="Bentley N."/>
            <person name="Bhattarai G."/>
            <person name="Jenkins J.W."/>
            <person name="Sreedasyam A."/>
            <person name="Alarcon Y."/>
            <person name="Bock C."/>
            <person name="Boston L."/>
            <person name="Carlson J."/>
            <person name="Cervantes K."/>
            <person name="Clermont K."/>
            <person name="Krom N."/>
            <person name="Kubenka K."/>
            <person name="Mamidi S."/>
            <person name="Mattison C."/>
            <person name="Monteros M."/>
            <person name="Pisani C."/>
            <person name="Plott C."/>
            <person name="Rajasekar S."/>
            <person name="Rhein H.S."/>
            <person name="Rohla C."/>
            <person name="Song M."/>
            <person name="Hilaire R.S."/>
            <person name="Shu S."/>
            <person name="Wells L."/>
            <person name="Wang X."/>
            <person name="Webber J."/>
            <person name="Heerema R.J."/>
            <person name="Klein P."/>
            <person name="Conner P."/>
            <person name="Grauke L."/>
            <person name="Grimwood J."/>
            <person name="Schmutz J."/>
            <person name="Randall J.J."/>
        </authorList>
    </citation>
    <scope>NUCLEOTIDE SEQUENCE</scope>
    <source>
        <tissue evidence="2">Leaf</tissue>
    </source>
</reference>
<keyword evidence="1" id="KW-0812">Transmembrane</keyword>
<feature type="transmembrane region" description="Helical" evidence="1">
    <location>
        <begin position="83"/>
        <end position="105"/>
    </location>
</feature>
<protein>
    <submittedName>
        <fullName evidence="2">Uncharacterized protein</fullName>
    </submittedName>
</protein>
<keyword evidence="1" id="KW-0472">Membrane</keyword>
<evidence type="ECO:0000256" key="1">
    <source>
        <dbReference type="SAM" id="Phobius"/>
    </source>
</evidence>
<feature type="transmembrane region" description="Helical" evidence="1">
    <location>
        <begin position="54"/>
        <end position="71"/>
    </location>
</feature>
<evidence type="ECO:0000313" key="2">
    <source>
        <dbReference type="EMBL" id="KAG6714248.1"/>
    </source>
</evidence>
<dbReference type="AlphaFoldDB" id="A0A922JND6"/>
<dbReference type="Proteomes" id="UP000811246">
    <property type="component" value="Chromosome 5"/>
</dbReference>
<sequence>MPRSPSVKCSQIKLKTTRPKSPILSIGHEKSYSLLSVRDDLDCPQLLAHHDSHGLLLLSIAYLFICVFKVVEELISMTQDLYIRFVVPIAALYSLSLWFSSLFYLDAQGHRSSRSTPSALSSKRTLSTFKSDHNSRIA</sequence>
<organism evidence="2 3">
    <name type="scientific">Carya illinoinensis</name>
    <name type="common">Pecan</name>
    <dbReference type="NCBI Taxonomy" id="32201"/>
    <lineage>
        <taxon>Eukaryota</taxon>
        <taxon>Viridiplantae</taxon>
        <taxon>Streptophyta</taxon>
        <taxon>Embryophyta</taxon>
        <taxon>Tracheophyta</taxon>
        <taxon>Spermatophyta</taxon>
        <taxon>Magnoliopsida</taxon>
        <taxon>eudicotyledons</taxon>
        <taxon>Gunneridae</taxon>
        <taxon>Pentapetalae</taxon>
        <taxon>rosids</taxon>
        <taxon>fabids</taxon>
        <taxon>Fagales</taxon>
        <taxon>Juglandaceae</taxon>
        <taxon>Carya</taxon>
    </lineage>
</organism>
<evidence type="ECO:0000313" key="3">
    <source>
        <dbReference type="Proteomes" id="UP000811246"/>
    </source>
</evidence>
<gene>
    <name evidence="2" type="ORF">I3842_05G194700</name>
</gene>